<name>A0A845F428_9BACL</name>
<dbReference type="AlphaFoldDB" id="A0A845F428"/>
<dbReference type="InterPro" id="IPR050275">
    <property type="entry name" value="PGM_Phosphatase"/>
</dbReference>
<dbReference type="GO" id="GO:0016791">
    <property type="term" value="F:phosphatase activity"/>
    <property type="evidence" value="ECO:0007669"/>
    <property type="project" value="TreeGrafter"/>
</dbReference>
<reference evidence="1 2" key="1">
    <citation type="submission" date="2019-11" db="EMBL/GenBank/DDBJ databases">
        <title>Genome sequences of 17 halophilic strains isolated from different environments.</title>
        <authorList>
            <person name="Furrow R.E."/>
        </authorList>
    </citation>
    <scope>NUCLEOTIDE SEQUENCE [LARGE SCALE GENOMIC DNA]</scope>
    <source>
        <strain evidence="1 2">22506_14_FS</strain>
    </source>
</reference>
<dbReference type="InterPro" id="IPR029033">
    <property type="entry name" value="His_PPase_superfam"/>
</dbReference>
<accession>A0A845F428</accession>
<proteinExistence type="predicted"/>
<gene>
    <name evidence="1" type="ORF">GLW07_19510</name>
</gene>
<dbReference type="InterPro" id="IPR013078">
    <property type="entry name" value="His_Pase_superF_clade-1"/>
</dbReference>
<dbReference type="Pfam" id="PF00300">
    <property type="entry name" value="His_Phos_1"/>
    <property type="match status" value="1"/>
</dbReference>
<evidence type="ECO:0000313" key="2">
    <source>
        <dbReference type="Proteomes" id="UP000447833"/>
    </source>
</evidence>
<dbReference type="Gene3D" id="3.40.50.1240">
    <property type="entry name" value="Phosphoglycerate mutase-like"/>
    <property type="match status" value="1"/>
</dbReference>
<evidence type="ECO:0000313" key="1">
    <source>
        <dbReference type="EMBL" id="MYL65550.1"/>
    </source>
</evidence>
<dbReference type="CDD" id="cd07067">
    <property type="entry name" value="HP_PGM_like"/>
    <property type="match status" value="1"/>
</dbReference>
<comment type="caution">
    <text evidence="1">The sequence shown here is derived from an EMBL/GenBank/DDBJ whole genome shotgun (WGS) entry which is preliminary data.</text>
</comment>
<dbReference type="SMART" id="SM00855">
    <property type="entry name" value="PGAM"/>
    <property type="match status" value="1"/>
</dbReference>
<dbReference type="EMBL" id="WMEY01000008">
    <property type="protein sequence ID" value="MYL65550.1"/>
    <property type="molecule type" value="Genomic_DNA"/>
</dbReference>
<organism evidence="1 2">
    <name type="scientific">Guptibacillus hwajinpoensis</name>
    <dbReference type="NCBI Taxonomy" id="208199"/>
    <lineage>
        <taxon>Bacteria</taxon>
        <taxon>Bacillati</taxon>
        <taxon>Bacillota</taxon>
        <taxon>Bacilli</taxon>
        <taxon>Bacillales</taxon>
        <taxon>Guptibacillaceae</taxon>
        <taxon>Guptibacillus</taxon>
    </lineage>
</organism>
<dbReference type="PANTHER" id="PTHR48100">
    <property type="entry name" value="BROAD-SPECIFICITY PHOSPHATASE YOR283W-RELATED"/>
    <property type="match status" value="1"/>
</dbReference>
<sequence>MKKIYLVRHCQASGQEPSASLTKEGRNQATKLAQTLGSIPFDKLYSSPFRRAVQSIEPLALQLDKAITLDDRLEERTLSGNPIDNWLEELEKTFRDLSYTVPGGESSQKATSRGIAAISEAIHHTKEYAVLMTHGNLLTLMLHHFDPTYDFKTWKALRNPEIYCLHFQNGEIDSIENITLIEDTP</sequence>
<dbReference type="GO" id="GO:0005737">
    <property type="term" value="C:cytoplasm"/>
    <property type="evidence" value="ECO:0007669"/>
    <property type="project" value="TreeGrafter"/>
</dbReference>
<dbReference type="PANTHER" id="PTHR48100:SF1">
    <property type="entry name" value="HISTIDINE PHOSPHATASE FAMILY PROTEIN-RELATED"/>
    <property type="match status" value="1"/>
</dbReference>
<dbReference type="RefSeq" id="WP_160921020.1">
    <property type="nucleotide sequence ID" value="NZ_WMEY01000008.1"/>
</dbReference>
<dbReference type="Proteomes" id="UP000447833">
    <property type="component" value="Unassembled WGS sequence"/>
</dbReference>
<dbReference type="SUPFAM" id="SSF53254">
    <property type="entry name" value="Phosphoglycerate mutase-like"/>
    <property type="match status" value="1"/>
</dbReference>
<protein>
    <submittedName>
        <fullName evidence="1">Histidine phosphatase family protein</fullName>
    </submittedName>
</protein>